<evidence type="ECO:0000313" key="4">
    <source>
        <dbReference type="Proteomes" id="UP000324897"/>
    </source>
</evidence>
<name>A0A5J9TZR2_9POAL</name>
<dbReference type="InterPro" id="IPR055357">
    <property type="entry name" value="LRR_At1g61320_AtMIF1"/>
</dbReference>
<sequence>MGQPMLLNRLMSMQKERKRRRQIQSRNGYRRLNASEAQKDSPCQEDEYSQGGKRLRYSGANLPEVRYHLEQKFTPYHFIVFLYEKLIPSQSQCQLSMLVQDILCHIHSLMSLQDAARAACVSHTFLRSWRCYPKLTLTNKTLGLKRNAVKKGDIAKGFASRVDHILKYHSGIGLKTFRLESHDYCNVEIYLSSWLQVAFRSGIEEVALLLPSCYNFPCSLLFDGHGNSIRDLYLTDCAFRPAIGFDCLRSLTKLHLYRVRITDDELGRLLSSSFALEQLVLRYCTELICLKIPFSLERLSFLKVLTCKMLQMIENKAPNLSTFHFFGDPVPLSFGESSQVKNLKVQLSREANSIYYSITKFPCVMPHLETLTISSFRERVNSPMVANKFIHLKYLEIYLSGGCASVSPTFDYLSLAAFLIASPFLKTFILSVHQDDMKHDSVFEHASHMRHMPEYKHERLKNVQVVGFCSAKSMVELACHILENATSLESLTVDTVYDEEDDEKTGRCSVRRTGKCSPITSHMILEAHKALKAVKRYILGKVPSKVKLNVRGPCSRCHAIEL</sequence>
<dbReference type="Gramene" id="TVU16368">
    <property type="protein sequence ID" value="TVU16368"/>
    <property type="gene ID" value="EJB05_39927"/>
</dbReference>
<dbReference type="Pfam" id="PF23622">
    <property type="entry name" value="LRR_At1g61320_AtMIF1"/>
    <property type="match status" value="1"/>
</dbReference>
<dbReference type="SUPFAM" id="SSF81383">
    <property type="entry name" value="F-box domain"/>
    <property type="match status" value="1"/>
</dbReference>
<feature type="region of interest" description="Disordered" evidence="1">
    <location>
        <begin position="17"/>
        <end position="51"/>
    </location>
</feature>
<dbReference type="InterPro" id="IPR036047">
    <property type="entry name" value="F-box-like_dom_sf"/>
</dbReference>
<dbReference type="EMBL" id="RWGY01000031">
    <property type="protein sequence ID" value="TVU16368.1"/>
    <property type="molecule type" value="Genomic_DNA"/>
</dbReference>
<dbReference type="AlphaFoldDB" id="A0A5J9TZR2"/>
<accession>A0A5J9TZR2</accession>
<dbReference type="SUPFAM" id="SSF52058">
    <property type="entry name" value="L domain-like"/>
    <property type="match status" value="1"/>
</dbReference>
<dbReference type="PANTHER" id="PTHR34145">
    <property type="entry name" value="OS02G0105600 PROTEIN"/>
    <property type="match status" value="1"/>
</dbReference>
<dbReference type="InterPro" id="IPR032675">
    <property type="entry name" value="LRR_dom_sf"/>
</dbReference>
<reference evidence="3 4" key="1">
    <citation type="journal article" date="2019" name="Sci. Rep.">
        <title>A high-quality genome of Eragrostis curvula grass provides insights into Poaceae evolution and supports new strategies to enhance forage quality.</title>
        <authorList>
            <person name="Carballo J."/>
            <person name="Santos B.A.C.M."/>
            <person name="Zappacosta D."/>
            <person name="Garbus I."/>
            <person name="Selva J.P."/>
            <person name="Gallo C.A."/>
            <person name="Diaz A."/>
            <person name="Albertini E."/>
            <person name="Caccamo M."/>
            <person name="Echenique V."/>
        </authorList>
    </citation>
    <scope>NUCLEOTIDE SEQUENCE [LARGE SCALE GENOMIC DNA]</scope>
    <source>
        <strain evidence="4">cv. Victoria</strain>
        <tissue evidence="3">Leaf</tissue>
    </source>
</reference>
<evidence type="ECO:0000313" key="3">
    <source>
        <dbReference type="EMBL" id="TVU16368.1"/>
    </source>
</evidence>
<evidence type="ECO:0000256" key="1">
    <source>
        <dbReference type="SAM" id="MobiDB-lite"/>
    </source>
</evidence>
<organism evidence="3 4">
    <name type="scientific">Eragrostis curvula</name>
    <name type="common">weeping love grass</name>
    <dbReference type="NCBI Taxonomy" id="38414"/>
    <lineage>
        <taxon>Eukaryota</taxon>
        <taxon>Viridiplantae</taxon>
        <taxon>Streptophyta</taxon>
        <taxon>Embryophyta</taxon>
        <taxon>Tracheophyta</taxon>
        <taxon>Spermatophyta</taxon>
        <taxon>Magnoliopsida</taxon>
        <taxon>Liliopsida</taxon>
        <taxon>Poales</taxon>
        <taxon>Poaceae</taxon>
        <taxon>PACMAD clade</taxon>
        <taxon>Chloridoideae</taxon>
        <taxon>Eragrostideae</taxon>
        <taxon>Eragrostidinae</taxon>
        <taxon>Eragrostis</taxon>
    </lineage>
</organism>
<keyword evidence="4" id="KW-1185">Reference proteome</keyword>
<protein>
    <recommendedName>
        <fullName evidence="2">At1g61320/AtMIF1 LRR domain-containing protein</fullName>
    </recommendedName>
</protein>
<comment type="caution">
    <text evidence="3">The sequence shown here is derived from an EMBL/GenBank/DDBJ whole genome shotgun (WGS) entry which is preliminary data.</text>
</comment>
<proteinExistence type="predicted"/>
<gene>
    <name evidence="3" type="ORF">EJB05_39927</name>
</gene>
<dbReference type="InterPro" id="IPR053772">
    <property type="entry name" value="At1g61320/At1g61330-like"/>
</dbReference>
<dbReference type="Gene3D" id="3.80.10.10">
    <property type="entry name" value="Ribonuclease Inhibitor"/>
    <property type="match status" value="1"/>
</dbReference>
<evidence type="ECO:0000259" key="2">
    <source>
        <dbReference type="Pfam" id="PF23622"/>
    </source>
</evidence>
<dbReference type="Proteomes" id="UP000324897">
    <property type="component" value="Unassembled WGS sequence"/>
</dbReference>
<dbReference type="OrthoDB" id="613853at2759"/>
<feature type="domain" description="At1g61320/AtMIF1 LRR" evidence="2">
    <location>
        <begin position="165"/>
        <end position="555"/>
    </location>
</feature>
<dbReference type="PANTHER" id="PTHR34145:SF56">
    <property type="entry name" value="F-BOX DOMAIN-CONTAINING PROTEIN"/>
    <property type="match status" value="1"/>
</dbReference>